<organism evidence="5 6">
    <name type="scientific">Murimonas intestini</name>
    <dbReference type="NCBI Taxonomy" id="1337051"/>
    <lineage>
        <taxon>Bacteria</taxon>
        <taxon>Bacillati</taxon>
        <taxon>Bacillota</taxon>
        <taxon>Clostridia</taxon>
        <taxon>Lachnospirales</taxon>
        <taxon>Lachnospiraceae</taxon>
        <taxon>Murimonas</taxon>
    </lineage>
</organism>
<reference evidence="5 6" key="1">
    <citation type="submission" date="2018-05" db="EMBL/GenBank/DDBJ databases">
        <authorList>
            <person name="Goeker M."/>
            <person name="Huntemann M."/>
            <person name="Clum A."/>
            <person name="Pillay M."/>
            <person name="Palaniappan K."/>
            <person name="Varghese N."/>
            <person name="Mikhailova N."/>
            <person name="Stamatis D."/>
            <person name="Reddy T."/>
            <person name="Daum C."/>
            <person name="Shapiro N."/>
            <person name="Ivanova N."/>
            <person name="Kyrpides N."/>
            <person name="Woyke T."/>
        </authorList>
    </citation>
    <scope>NUCLEOTIDE SEQUENCE [LARGE SCALE GENOMIC DNA]</scope>
    <source>
        <strain evidence="5 6">DSM 26524</strain>
    </source>
</reference>
<dbReference type="GO" id="GO:0043565">
    <property type="term" value="F:sequence-specific DNA binding"/>
    <property type="evidence" value="ECO:0007669"/>
    <property type="project" value="InterPro"/>
</dbReference>
<dbReference type="Pfam" id="PF02311">
    <property type="entry name" value="AraC_binding"/>
    <property type="match status" value="1"/>
</dbReference>
<gene>
    <name evidence="5" type="ORF">C7383_11927</name>
</gene>
<dbReference type="SUPFAM" id="SSF46689">
    <property type="entry name" value="Homeodomain-like"/>
    <property type="match status" value="2"/>
</dbReference>
<evidence type="ECO:0000313" key="5">
    <source>
        <dbReference type="EMBL" id="PWJ72323.1"/>
    </source>
</evidence>
<evidence type="ECO:0000256" key="2">
    <source>
        <dbReference type="ARBA" id="ARBA00023125"/>
    </source>
</evidence>
<dbReference type="PROSITE" id="PS00041">
    <property type="entry name" value="HTH_ARAC_FAMILY_1"/>
    <property type="match status" value="1"/>
</dbReference>
<keyword evidence="3" id="KW-0804">Transcription</keyword>
<comment type="caution">
    <text evidence="5">The sequence shown here is derived from an EMBL/GenBank/DDBJ whole genome shotgun (WGS) entry which is preliminary data.</text>
</comment>
<dbReference type="InterPro" id="IPR018060">
    <property type="entry name" value="HTH_AraC"/>
</dbReference>
<dbReference type="InterPro" id="IPR020449">
    <property type="entry name" value="Tscrpt_reg_AraC-type_HTH"/>
</dbReference>
<dbReference type="RefSeq" id="WP_109748522.1">
    <property type="nucleotide sequence ID" value="NZ_JANKBI010000020.1"/>
</dbReference>
<dbReference type="Gene3D" id="2.60.120.10">
    <property type="entry name" value="Jelly Rolls"/>
    <property type="match status" value="1"/>
</dbReference>
<name>A0AB73SY54_9FIRM</name>
<keyword evidence="2" id="KW-0238">DNA-binding</keyword>
<dbReference type="InterPro" id="IPR014710">
    <property type="entry name" value="RmlC-like_jellyroll"/>
</dbReference>
<dbReference type="PROSITE" id="PS01124">
    <property type="entry name" value="HTH_ARAC_FAMILY_2"/>
    <property type="match status" value="1"/>
</dbReference>
<evidence type="ECO:0000256" key="3">
    <source>
        <dbReference type="ARBA" id="ARBA00023163"/>
    </source>
</evidence>
<dbReference type="PRINTS" id="PR00032">
    <property type="entry name" value="HTHARAC"/>
</dbReference>
<dbReference type="Gene3D" id="1.10.10.60">
    <property type="entry name" value="Homeodomain-like"/>
    <property type="match status" value="2"/>
</dbReference>
<dbReference type="Pfam" id="PF12833">
    <property type="entry name" value="HTH_18"/>
    <property type="match status" value="1"/>
</dbReference>
<dbReference type="InterPro" id="IPR018062">
    <property type="entry name" value="HTH_AraC-typ_CS"/>
</dbReference>
<proteinExistence type="predicted"/>
<dbReference type="AlphaFoldDB" id="A0AB73SY54"/>
<dbReference type="InterPro" id="IPR003313">
    <property type="entry name" value="AraC-bd"/>
</dbReference>
<keyword evidence="6" id="KW-1185">Reference proteome</keyword>
<dbReference type="GO" id="GO:0003700">
    <property type="term" value="F:DNA-binding transcription factor activity"/>
    <property type="evidence" value="ECO:0007669"/>
    <property type="project" value="InterPro"/>
</dbReference>
<dbReference type="InterPro" id="IPR037923">
    <property type="entry name" value="HTH-like"/>
</dbReference>
<dbReference type="EMBL" id="QGGY01000019">
    <property type="protein sequence ID" value="PWJ72323.1"/>
    <property type="molecule type" value="Genomic_DNA"/>
</dbReference>
<evidence type="ECO:0000313" key="6">
    <source>
        <dbReference type="Proteomes" id="UP000245412"/>
    </source>
</evidence>
<sequence length="317" mass="37443">MERTPDKNKQIQSLAPGSGITPDYHDLVSNFELSYKATPSTEQLTSLIHYHECFELILYVSADIEAYIDDTHYNLHTHDVLIVPPRKLHKIVYPQPQNYIRYVFYFTGEHIEKAFDSHKASKALNLFMDQTYQKASLSVREFLRINYIMRNMYEHISEDQKQDMHLLNTYSSLILQELYIIFVSRPPADTTNKILSPVEQILKYINDHYSENITLEELEEKFYLNKSYICRIFRKTMGISLINYIQHKRILEAQQMLLTTDASIINISLECGFSNLQHFYRVFKKMTDLTPNEYKKNQSRTKLGQPILLQSFKEQQT</sequence>
<feature type="domain" description="HTH araC/xylS-type" evidence="4">
    <location>
        <begin position="199"/>
        <end position="297"/>
    </location>
</feature>
<dbReference type="Proteomes" id="UP000245412">
    <property type="component" value="Unassembled WGS sequence"/>
</dbReference>
<evidence type="ECO:0000256" key="1">
    <source>
        <dbReference type="ARBA" id="ARBA00023015"/>
    </source>
</evidence>
<dbReference type="PANTHER" id="PTHR43280">
    <property type="entry name" value="ARAC-FAMILY TRANSCRIPTIONAL REGULATOR"/>
    <property type="match status" value="1"/>
</dbReference>
<dbReference type="PANTHER" id="PTHR43280:SF2">
    <property type="entry name" value="HTH-TYPE TRANSCRIPTIONAL REGULATOR EXSA"/>
    <property type="match status" value="1"/>
</dbReference>
<protein>
    <submittedName>
        <fullName evidence="5">AraC-like DNA-binding protein</fullName>
    </submittedName>
</protein>
<dbReference type="SMART" id="SM00342">
    <property type="entry name" value="HTH_ARAC"/>
    <property type="match status" value="1"/>
</dbReference>
<accession>A0AB73SY54</accession>
<keyword evidence="1" id="KW-0805">Transcription regulation</keyword>
<dbReference type="InterPro" id="IPR009057">
    <property type="entry name" value="Homeodomain-like_sf"/>
</dbReference>
<evidence type="ECO:0000259" key="4">
    <source>
        <dbReference type="PROSITE" id="PS01124"/>
    </source>
</evidence>
<dbReference type="SUPFAM" id="SSF51215">
    <property type="entry name" value="Regulatory protein AraC"/>
    <property type="match status" value="1"/>
</dbReference>